<evidence type="ECO:0000313" key="2">
    <source>
        <dbReference type="Proteomes" id="UP000694405"/>
    </source>
</evidence>
<dbReference type="AlphaFoldDB" id="A0A8V5H7E0"/>
<reference evidence="1" key="2">
    <citation type="submission" date="2025-08" db="UniProtKB">
        <authorList>
            <consortium name="Ensembl"/>
        </authorList>
    </citation>
    <scope>IDENTIFICATION</scope>
</reference>
<name>A0A8V5H7E0_MELUD</name>
<reference evidence="1" key="1">
    <citation type="submission" date="2020-03" db="EMBL/GenBank/DDBJ databases">
        <title>Melopsittacus undulatus (budgerigar) genome, bMelUnd1, maternal haplotype with Z.</title>
        <authorList>
            <person name="Gedman G."/>
            <person name="Mountcastle J."/>
            <person name="Haase B."/>
            <person name="Formenti G."/>
            <person name="Wright T."/>
            <person name="Apodaca J."/>
            <person name="Pelan S."/>
            <person name="Chow W."/>
            <person name="Rhie A."/>
            <person name="Howe K."/>
            <person name="Fedrigo O."/>
            <person name="Jarvis E.D."/>
        </authorList>
    </citation>
    <scope>NUCLEOTIDE SEQUENCE [LARGE SCALE GENOMIC DNA]</scope>
</reference>
<evidence type="ECO:0000313" key="1">
    <source>
        <dbReference type="Ensembl" id="ENSMUNP00000029324.1"/>
    </source>
</evidence>
<reference evidence="1" key="3">
    <citation type="submission" date="2025-09" db="UniProtKB">
        <authorList>
            <consortium name="Ensembl"/>
        </authorList>
    </citation>
    <scope>IDENTIFICATION</scope>
</reference>
<dbReference type="Ensembl" id="ENSMUNT00000028335.1">
    <property type="protein sequence ID" value="ENSMUNP00000029324.1"/>
    <property type="gene ID" value="ENSMUNG00000021237.1"/>
</dbReference>
<protein>
    <submittedName>
        <fullName evidence="1">Uncharacterized protein</fullName>
    </submittedName>
</protein>
<organism evidence="1 2">
    <name type="scientific">Melopsittacus undulatus</name>
    <name type="common">Budgerigar</name>
    <name type="synonym">Psittacus undulatus</name>
    <dbReference type="NCBI Taxonomy" id="13146"/>
    <lineage>
        <taxon>Eukaryota</taxon>
        <taxon>Metazoa</taxon>
        <taxon>Chordata</taxon>
        <taxon>Craniata</taxon>
        <taxon>Vertebrata</taxon>
        <taxon>Euteleostomi</taxon>
        <taxon>Archelosauria</taxon>
        <taxon>Archosauria</taxon>
        <taxon>Dinosauria</taxon>
        <taxon>Saurischia</taxon>
        <taxon>Theropoda</taxon>
        <taxon>Coelurosauria</taxon>
        <taxon>Aves</taxon>
        <taxon>Neognathae</taxon>
        <taxon>Neoaves</taxon>
        <taxon>Telluraves</taxon>
        <taxon>Australaves</taxon>
        <taxon>Psittaciformes</taxon>
        <taxon>Psittaculidae</taxon>
        <taxon>Melopsittacus</taxon>
    </lineage>
</organism>
<keyword evidence="2" id="KW-1185">Reference proteome</keyword>
<proteinExistence type="predicted"/>
<dbReference type="Proteomes" id="UP000694405">
    <property type="component" value="Chromosome 17"/>
</dbReference>
<accession>A0A8V5H7E0</accession>
<sequence>LSLPVEQLEIGIPQGDGRYIKTTFQRCSPGSCEPCCALKLSVPLFCFSNYFLSLLNFFQVSQLLCNLLC</sequence>